<reference evidence="2 3" key="1">
    <citation type="submission" date="2020-07" db="EMBL/GenBank/DDBJ databases">
        <title>Sequencing the genomes of 1000 actinobacteria strains.</title>
        <authorList>
            <person name="Klenk H.-P."/>
        </authorList>
    </citation>
    <scope>NUCLEOTIDE SEQUENCE [LARGE SCALE GENOMIC DNA]</scope>
    <source>
        <strain evidence="2 3">DSM 23871</strain>
    </source>
</reference>
<dbReference type="RefSeq" id="WP_179454794.1">
    <property type="nucleotide sequence ID" value="NZ_BAAAPX010000001.1"/>
</dbReference>
<accession>A0A852SX71</accession>
<dbReference type="GO" id="GO:0016787">
    <property type="term" value="F:hydrolase activity"/>
    <property type="evidence" value="ECO:0007669"/>
    <property type="project" value="UniProtKB-KW"/>
</dbReference>
<evidence type="ECO:0000256" key="1">
    <source>
        <dbReference type="SAM" id="SignalP"/>
    </source>
</evidence>
<dbReference type="InterPro" id="IPR023346">
    <property type="entry name" value="Lysozyme-like_dom_sf"/>
</dbReference>
<gene>
    <name evidence="2" type="ORF">BJ963_000791</name>
</gene>
<sequence>MLSSLRTTLKNSPVPFGRVVAGAAAVLVSASLLAPAMAQQQESEQKTRELSQATGMRHEQLSVYDSIVRDRLEREAKTTLSGAEATVAANEAKADASAAKTAIAGLSGYTQLDEGTLRDSIVETQAASDALAAAGAEADRRAAEAAAAAAAALANANTPAGAKATAASIAASQYGWGADQFQCLDKLWQRESGWNYQASNSGSGATGIPQALPGSKMATFGSDWATNATTQIKWGLDYISRGYGTPCSAWGHSESVNWY</sequence>
<protein>
    <submittedName>
        <fullName evidence="2">Murein DD-endopeptidase MepM/ murein hydrolase activator NlpD</fullName>
    </submittedName>
</protein>
<name>A0A852SX71_9MICO</name>
<organism evidence="2 3">
    <name type="scientific">Leifsonia soli</name>
    <dbReference type="NCBI Taxonomy" id="582665"/>
    <lineage>
        <taxon>Bacteria</taxon>
        <taxon>Bacillati</taxon>
        <taxon>Actinomycetota</taxon>
        <taxon>Actinomycetes</taxon>
        <taxon>Micrococcales</taxon>
        <taxon>Microbacteriaceae</taxon>
        <taxon>Leifsonia</taxon>
    </lineage>
</organism>
<keyword evidence="2" id="KW-0378">Hydrolase</keyword>
<comment type="caution">
    <text evidence="2">The sequence shown here is derived from an EMBL/GenBank/DDBJ whole genome shotgun (WGS) entry which is preliminary data.</text>
</comment>
<keyword evidence="1" id="KW-0732">Signal</keyword>
<dbReference type="EMBL" id="JACCBJ010000001">
    <property type="protein sequence ID" value="NYD73272.1"/>
    <property type="molecule type" value="Genomic_DNA"/>
</dbReference>
<evidence type="ECO:0000313" key="2">
    <source>
        <dbReference type="EMBL" id="NYD73272.1"/>
    </source>
</evidence>
<dbReference type="Proteomes" id="UP000589620">
    <property type="component" value="Unassembled WGS sequence"/>
</dbReference>
<feature type="signal peptide" evidence="1">
    <location>
        <begin position="1"/>
        <end position="38"/>
    </location>
</feature>
<evidence type="ECO:0000313" key="3">
    <source>
        <dbReference type="Proteomes" id="UP000589620"/>
    </source>
</evidence>
<keyword evidence="3" id="KW-1185">Reference proteome</keyword>
<dbReference type="Gene3D" id="1.10.530.10">
    <property type="match status" value="1"/>
</dbReference>
<feature type="chain" id="PRO_5039115631" evidence="1">
    <location>
        <begin position="39"/>
        <end position="259"/>
    </location>
</feature>
<dbReference type="AlphaFoldDB" id="A0A852SX71"/>
<dbReference type="SUPFAM" id="SSF53955">
    <property type="entry name" value="Lysozyme-like"/>
    <property type="match status" value="1"/>
</dbReference>
<proteinExistence type="predicted"/>